<proteinExistence type="predicted"/>
<dbReference type="PANTHER" id="PTHR46825">
    <property type="entry name" value="D-ALANYL-D-ALANINE-CARBOXYPEPTIDASE/ENDOPEPTIDASE AMPH"/>
    <property type="match status" value="1"/>
</dbReference>
<reference evidence="2 3" key="1">
    <citation type="submission" date="2020-01" db="EMBL/GenBank/DDBJ databases">
        <title>Spongiivirga citrea KCTC 32990T.</title>
        <authorList>
            <person name="Wang G."/>
        </authorList>
    </citation>
    <scope>NUCLEOTIDE SEQUENCE [LARGE SCALE GENOMIC DNA]</scope>
    <source>
        <strain evidence="2 3">KCTC 32990</strain>
    </source>
</reference>
<gene>
    <name evidence="2" type="ORF">GWK10_12775</name>
</gene>
<dbReference type="Gene3D" id="3.40.710.10">
    <property type="entry name" value="DD-peptidase/beta-lactamase superfamily"/>
    <property type="match status" value="1"/>
</dbReference>
<dbReference type="RefSeq" id="WP_164032773.1">
    <property type="nucleotide sequence ID" value="NZ_JAABOQ010000005.1"/>
</dbReference>
<evidence type="ECO:0000313" key="3">
    <source>
        <dbReference type="Proteomes" id="UP000474296"/>
    </source>
</evidence>
<dbReference type="InterPro" id="IPR050491">
    <property type="entry name" value="AmpC-like"/>
</dbReference>
<organism evidence="2 3">
    <name type="scientific">Spongiivirga citrea</name>
    <dbReference type="NCBI Taxonomy" id="1481457"/>
    <lineage>
        <taxon>Bacteria</taxon>
        <taxon>Pseudomonadati</taxon>
        <taxon>Bacteroidota</taxon>
        <taxon>Flavobacteriia</taxon>
        <taxon>Flavobacteriales</taxon>
        <taxon>Flavobacteriaceae</taxon>
        <taxon>Spongiivirga</taxon>
    </lineage>
</organism>
<dbReference type="EMBL" id="JAABOQ010000005">
    <property type="protein sequence ID" value="NER18092.1"/>
    <property type="molecule type" value="Genomic_DNA"/>
</dbReference>
<evidence type="ECO:0000313" key="2">
    <source>
        <dbReference type="EMBL" id="NER18092.1"/>
    </source>
</evidence>
<keyword evidence="2" id="KW-0378">Hydrolase</keyword>
<dbReference type="PANTHER" id="PTHR46825:SF8">
    <property type="entry name" value="BETA-LACTAMASE-RELATED"/>
    <property type="match status" value="1"/>
</dbReference>
<dbReference type="SUPFAM" id="SSF56601">
    <property type="entry name" value="beta-lactamase/transpeptidase-like"/>
    <property type="match status" value="1"/>
</dbReference>
<keyword evidence="3" id="KW-1185">Reference proteome</keyword>
<sequence length="371" mass="41891">MKLEHLLISFFSFFVLTACQKKNDSTIQNNNTIINSISDSLLLDKEIKAVSIGVIKNGKTYQFHKGQLLTGKAPDENTLYEIASLTKTFTGTLLAQAILDEKLDIDDDIRDYLPDSFPNLAFNEAPIMFRHLVTHTSGLPRMFPDKGLFKNPDWDNLPEKINKLQEGFKKHQFLEELGKVELDTIPGHKFNYSNAGANLLGYCLENVFDKSYEELLSQYILDPLEMNKTKITISETDSKLLAIGLNHKGFEMPPRAEKEMKAEGGIISNVSDMLKYMELQLNEENPLVKISHQELLNGKYGDFENGLFWQIFKNGENPKVVFQNGGAYGTSSWLTLIPESKTGVLIITNVSSPQIHQKLSIAVDKIIEQLK</sequence>
<dbReference type="Proteomes" id="UP000474296">
    <property type="component" value="Unassembled WGS sequence"/>
</dbReference>
<dbReference type="PROSITE" id="PS51257">
    <property type="entry name" value="PROKAR_LIPOPROTEIN"/>
    <property type="match status" value="1"/>
</dbReference>
<dbReference type="Pfam" id="PF00144">
    <property type="entry name" value="Beta-lactamase"/>
    <property type="match status" value="1"/>
</dbReference>
<protein>
    <submittedName>
        <fullName evidence="2">Serine hydrolase</fullName>
    </submittedName>
</protein>
<name>A0A6M0CKD7_9FLAO</name>
<dbReference type="AlphaFoldDB" id="A0A6M0CKD7"/>
<dbReference type="InterPro" id="IPR012338">
    <property type="entry name" value="Beta-lactam/transpept-like"/>
</dbReference>
<accession>A0A6M0CKD7</accession>
<comment type="caution">
    <text evidence="2">The sequence shown here is derived from an EMBL/GenBank/DDBJ whole genome shotgun (WGS) entry which is preliminary data.</text>
</comment>
<dbReference type="GO" id="GO:0016787">
    <property type="term" value="F:hydrolase activity"/>
    <property type="evidence" value="ECO:0007669"/>
    <property type="project" value="UniProtKB-KW"/>
</dbReference>
<dbReference type="InterPro" id="IPR001466">
    <property type="entry name" value="Beta-lactam-related"/>
</dbReference>
<evidence type="ECO:0000259" key="1">
    <source>
        <dbReference type="Pfam" id="PF00144"/>
    </source>
</evidence>
<feature type="domain" description="Beta-lactamase-related" evidence="1">
    <location>
        <begin position="45"/>
        <end position="357"/>
    </location>
</feature>